<dbReference type="Gramene" id="EFJ25135">
    <property type="protein sequence ID" value="EFJ25135"/>
    <property type="gene ID" value="SELMODRAFT_100126"/>
</dbReference>
<dbReference type="AlphaFoldDB" id="D8RSU5"/>
<keyword evidence="2" id="KW-0808">Transferase</keyword>
<feature type="region of interest" description="Disordered" evidence="3">
    <location>
        <begin position="406"/>
        <end position="426"/>
    </location>
</feature>
<dbReference type="HOGENOM" id="CLU_027109_0_0_1"/>
<dbReference type="Pfam" id="PF05686">
    <property type="entry name" value="Glyco_transf_90"/>
    <property type="match status" value="1"/>
</dbReference>
<dbReference type="PANTHER" id="PTHR12203:SF35">
    <property type="entry name" value="PROTEIN O-GLUCOSYLTRANSFERASE 1"/>
    <property type="match status" value="1"/>
</dbReference>
<feature type="domain" description="Glycosyl transferase CAP10" evidence="4">
    <location>
        <begin position="76"/>
        <end position="323"/>
    </location>
</feature>
<dbReference type="KEGG" id="smo:SELMODRAFT_100126"/>
<evidence type="ECO:0000256" key="2">
    <source>
        <dbReference type="ARBA" id="ARBA00022679"/>
    </source>
</evidence>
<evidence type="ECO:0000313" key="5">
    <source>
        <dbReference type="EMBL" id="EFJ25135.1"/>
    </source>
</evidence>
<sequence>SCPDFFQWIHHDLAPWRASGGISRAALEEAREFAAFRVAIIGGQLYAELYYQCVQSRAMFTLWGLLLLLERFPAGAVPDVEFMFNCMDRPHFRRSRYKSRAPPPLLAYCGSRDTVDIAFPDWSFWGWAEVRIGAWGEEASSIFHGSEETRWENRRPRAHWKGNPHVGAQVRTDLLACNKTDKRDFGADIYVQNWIAESQQGFKNSKLSDQCRHRYKLYAEGHAWSVSFKYIMACGSTTLIVQPDYHDFFMRGLLPLHHYWPIDRQDMCSSIDHAVKWGNSHPKEAEAIGSHAQEFLRKDLSMDRVYEYMLHLLREYAKLQRFKPRVPEGAQLLCKSAVTCIAEAEQLEFLKRTETSNSQTSPCSMPPANDDYIRRFKAQESENFRAARELRRSSVERLVVGNKNKLTASSVNGEKKKKIGKKSHRS</sequence>
<dbReference type="SMART" id="SM00672">
    <property type="entry name" value="CAP10"/>
    <property type="match status" value="1"/>
</dbReference>
<dbReference type="FunCoup" id="D8RSU5">
    <property type="interactions" value="1909"/>
</dbReference>
<reference evidence="5 6" key="1">
    <citation type="journal article" date="2011" name="Science">
        <title>The Selaginella genome identifies genetic changes associated with the evolution of vascular plants.</title>
        <authorList>
            <person name="Banks J.A."/>
            <person name="Nishiyama T."/>
            <person name="Hasebe M."/>
            <person name="Bowman J.L."/>
            <person name="Gribskov M."/>
            <person name="dePamphilis C."/>
            <person name="Albert V.A."/>
            <person name="Aono N."/>
            <person name="Aoyama T."/>
            <person name="Ambrose B.A."/>
            <person name="Ashton N.W."/>
            <person name="Axtell M.J."/>
            <person name="Barker E."/>
            <person name="Barker M.S."/>
            <person name="Bennetzen J.L."/>
            <person name="Bonawitz N.D."/>
            <person name="Chapple C."/>
            <person name="Cheng C."/>
            <person name="Correa L.G."/>
            <person name="Dacre M."/>
            <person name="DeBarry J."/>
            <person name="Dreyer I."/>
            <person name="Elias M."/>
            <person name="Engstrom E.M."/>
            <person name="Estelle M."/>
            <person name="Feng L."/>
            <person name="Finet C."/>
            <person name="Floyd S.K."/>
            <person name="Frommer W.B."/>
            <person name="Fujita T."/>
            <person name="Gramzow L."/>
            <person name="Gutensohn M."/>
            <person name="Harholt J."/>
            <person name="Hattori M."/>
            <person name="Heyl A."/>
            <person name="Hirai T."/>
            <person name="Hiwatashi Y."/>
            <person name="Ishikawa M."/>
            <person name="Iwata M."/>
            <person name="Karol K.G."/>
            <person name="Koehler B."/>
            <person name="Kolukisaoglu U."/>
            <person name="Kubo M."/>
            <person name="Kurata T."/>
            <person name="Lalonde S."/>
            <person name="Li K."/>
            <person name="Li Y."/>
            <person name="Litt A."/>
            <person name="Lyons E."/>
            <person name="Manning G."/>
            <person name="Maruyama T."/>
            <person name="Michael T.P."/>
            <person name="Mikami K."/>
            <person name="Miyazaki S."/>
            <person name="Morinaga S."/>
            <person name="Murata T."/>
            <person name="Mueller-Roeber B."/>
            <person name="Nelson D.R."/>
            <person name="Obara M."/>
            <person name="Oguri Y."/>
            <person name="Olmstead R.G."/>
            <person name="Onodera N."/>
            <person name="Petersen B.L."/>
            <person name="Pils B."/>
            <person name="Prigge M."/>
            <person name="Rensing S.A."/>
            <person name="Riano-Pachon D.M."/>
            <person name="Roberts A.W."/>
            <person name="Sato Y."/>
            <person name="Scheller H.V."/>
            <person name="Schulz B."/>
            <person name="Schulz C."/>
            <person name="Shakirov E.V."/>
            <person name="Shibagaki N."/>
            <person name="Shinohara N."/>
            <person name="Shippen D.E."/>
            <person name="Soerensen I."/>
            <person name="Sotooka R."/>
            <person name="Sugimoto N."/>
            <person name="Sugita M."/>
            <person name="Sumikawa N."/>
            <person name="Tanurdzic M."/>
            <person name="Theissen G."/>
            <person name="Ulvskov P."/>
            <person name="Wakazuki S."/>
            <person name="Weng J.K."/>
            <person name="Willats W.W."/>
            <person name="Wipf D."/>
            <person name="Wolf P.G."/>
            <person name="Yang L."/>
            <person name="Zimmer A.D."/>
            <person name="Zhu Q."/>
            <person name="Mitros T."/>
            <person name="Hellsten U."/>
            <person name="Loque D."/>
            <person name="Otillar R."/>
            <person name="Salamov A."/>
            <person name="Schmutz J."/>
            <person name="Shapiro H."/>
            <person name="Lindquist E."/>
            <person name="Lucas S."/>
            <person name="Rokhsar D."/>
            <person name="Grigoriev I.V."/>
        </authorList>
    </citation>
    <scope>NUCLEOTIDE SEQUENCE [LARGE SCALE GENOMIC DNA]</scope>
</reference>
<gene>
    <name evidence="5" type="ORF">SELMODRAFT_100126</name>
</gene>
<dbReference type="PANTHER" id="PTHR12203">
    <property type="entry name" value="KDEL LYS-ASP-GLU-LEU CONTAINING - RELATED"/>
    <property type="match status" value="1"/>
</dbReference>
<dbReference type="InterPro" id="IPR006598">
    <property type="entry name" value="CAP10"/>
</dbReference>
<feature type="compositionally biased region" description="Basic residues" evidence="3">
    <location>
        <begin position="415"/>
        <end position="426"/>
    </location>
</feature>
<dbReference type="InterPro" id="IPR051091">
    <property type="entry name" value="O-Glucosyltr/Glycosyltrsf_90"/>
</dbReference>
<dbReference type="eggNOG" id="KOG2458">
    <property type="taxonomic scope" value="Eukaryota"/>
</dbReference>
<organism evidence="6">
    <name type="scientific">Selaginella moellendorffii</name>
    <name type="common">Spikemoss</name>
    <dbReference type="NCBI Taxonomy" id="88036"/>
    <lineage>
        <taxon>Eukaryota</taxon>
        <taxon>Viridiplantae</taxon>
        <taxon>Streptophyta</taxon>
        <taxon>Embryophyta</taxon>
        <taxon>Tracheophyta</taxon>
        <taxon>Lycopodiopsida</taxon>
        <taxon>Selaginellales</taxon>
        <taxon>Selaginellaceae</taxon>
        <taxon>Selaginella</taxon>
    </lineage>
</organism>
<name>D8RSU5_SELML</name>
<dbReference type="Proteomes" id="UP000001514">
    <property type="component" value="Unassembled WGS sequence"/>
</dbReference>
<protein>
    <recommendedName>
        <fullName evidence="4">Glycosyl transferase CAP10 domain-containing protein</fullName>
    </recommendedName>
</protein>
<evidence type="ECO:0000256" key="3">
    <source>
        <dbReference type="SAM" id="MobiDB-lite"/>
    </source>
</evidence>
<comment type="similarity">
    <text evidence="1">Belongs to the glycosyltransferase 90 family.</text>
</comment>
<accession>D8RSU5</accession>
<keyword evidence="6" id="KW-1185">Reference proteome</keyword>
<evidence type="ECO:0000259" key="4">
    <source>
        <dbReference type="SMART" id="SM00672"/>
    </source>
</evidence>
<dbReference type="EMBL" id="GL377588">
    <property type="protein sequence ID" value="EFJ25135.1"/>
    <property type="molecule type" value="Genomic_DNA"/>
</dbReference>
<proteinExistence type="inferred from homology"/>
<dbReference type="InParanoid" id="D8RSU5"/>
<dbReference type="GO" id="GO:0016740">
    <property type="term" value="F:transferase activity"/>
    <property type="evidence" value="ECO:0007669"/>
    <property type="project" value="UniProtKB-KW"/>
</dbReference>
<evidence type="ECO:0000256" key="1">
    <source>
        <dbReference type="ARBA" id="ARBA00010118"/>
    </source>
</evidence>
<dbReference type="OMA" id="PRWIQHW"/>
<feature type="non-terminal residue" evidence="5">
    <location>
        <position position="1"/>
    </location>
</feature>
<evidence type="ECO:0000313" key="6">
    <source>
        <dbReference type="Proteomes" id="UP000001514"/>
    </source>
</evidence>